<comment type="caution">
    <text evidence="4">The sequence shown here is derived from an EMBL/GenBank/DDBJ whole genome shotgun (WGS) entry which is preliminary data.</text>
</comment>
<keyword evidence="3" id="KW-0732">Signal</keyword>
<feature type="signal peptide" evidence="3">
    <location>
        <begin position="1"/>
        <end position="22"/>
    </location>
</feature>
<keyword evidence="2" id="KW-1133">Transmembrane helix</keyword>
<reference evidence="4" key="2">
    <citation type="submission" date="2023-05" db="EMBL/GenBank/DDBJ databases">
        <authorList>
            <consortium name="Lawrence Berkeley National Laboratory"/>
            <person name="Steindorff A."/>
            <person name="Hensen N."/>
            <person name="Bonometti L."/>
            <person name="Westerberg I."/>
            <person name="Brannstrom I.O."/>
            <person name="Guillou S."/>
            <person name="Cros-Aarteil S."/>
            <person name="Calhoun S."/>
            <person name="Haridas S."/>
            <person name="Kuo A."/>
            <person name="Mondo S."/>
            <person name="Pangilinan J."/>
            <person name="Riley R."/>
            <person name="Labutti K."/>
            <person name="Andreopoulos B."/>
            <person name="Lipzen A."/>
            <person name="Chen C."/>
            <person name="Yanf M."/>
            <person name="Daum C."/>
            <person name="Ng V."/>
            <person name="Clum A."/>
            <person name="Ohm R."/>
            <person name="Martin F."/>
            <person name="Silar P."/>
            <person name="Natvig D."/>
            <person name="Lalanne C."/>
            <person name="Gautier V."/>
            <person name="Ament-Velasquez S.L."/>
            <person name="Kruys A."/>
            <person name="Hutchinson M.I."/>
            <person name="Powell A.J."/>
            <person name="Barry K."/>
            <person name="Miller A.N."/>
            <person name="Grigoriev I.V."/>
            <person name="Debuchy R."/>
            <person name="Gladieux P."/>
            <person name="Thoren M.H."/>
            <person name="Johannesson H."/>
        </authorList>
    </citation>
    <scope>NUCLEOTIDE SEQUENCE</scope>
    <source>
        <strain evidence="4">PSN309</strain>
    </source>
</reference>
<keyword evidence="5" id="KW-1185">Reference proteome</keyword>
<protein>
    <submittedName>
        <fullName evidence="4">Uncharacterized protein</fullName>
    </submittedName>
</protein>
<gene>
    <name evidence="4" type="ORF">QBC35DRAFT_455919</name>
</gene>
<feature type="region of interest" description="Disordered" evidence="1">
    <location>
        <begin position="103"/>
        <end position="137"/>
    </location>
</feature>
<feature type="chain" id="PRO_5042906141" evidence="3">
    <location>
        <begin position="23"/>
        <end position="271"/>
    </location>
</feature>
<sequence length="271" mass="27338">MLSQTVLLTTFALGGIPSVALAQTTTTVIKIFHLEPLEAGNLPSARASVISADASRTTYHIDCEGIPTACSMLHNATVVVGGATDGQANPTFMSVGSTETSIYTKTRTSSSSSNTDSTSTSTRRVRTTSSTSTKLPRSTEVARIYEGHWSCEINPQSTASCTGSTVFSESYTLLNSAGTGDGETTYGGEGGETAYLGQTSLAQAENYIPITVTAGLEKLQAAGTGGGGNGPAASVTRTSSSTGGAVAPMITGGAAAIFAGAVAFMGGVAVY</sequence>
<feature type="compositionally biased region" description="Low complexity" evidence="1">
    <location>
        <begin position="103"/>
        <end position="133"/>
    </location>
</feature>
<feature type="transmembrane region" description="Helical" evidence="2">
    <location>
        <begin position="245"/>
        <end position="270"/>
    </location>
</feature>
<organism evidence="4 5">
    <name type="scientific">Podospora australis</name>
    <dbReference type="NCBI Taxonomy" id="1536484"/>
    <lineage>
        <taxon>Eukaryota</taxon>
        <taxon>Fungi</taxon>
        <taxon>Dikarya</taxon>
        <taxon>Ascomycota</taxon>
        <taxon>Pezizomycotina</taxon>
        <taxon>Sordariomycetes</taxon>
        <taxon>Sordariomycetidae</taxon>
        <taxon>Sordariales</taxon>
        <taxon>Podosporaceae</taxon>
        <taxon>Podospora</taxon>
    </lineage>
</organism>
<reference evidence="4" key="1">
    <citation type="journal article" date="2023" name="Mol. Phylogenet. Evol.">
        <title>Genome-scale phylogeny and comparative genomics of the fungal order Sordariales.</title>
        <authorList>
            <person name="Hensen N."/>
            <person name="Bonometti L."/>
            <person name="Westerberg I."/>
            <person name="Brannstrom I.O."/>
            <person name="Guillou S."/>
            <person name="Cros-Aarteil S."/>
            <person name="Calhoun S."/>
            <person name="Haridas S."/>
            <person name="Kuo A."/>
            <person name="Mondo S."/>
            <person name="Pangilinan J."/>
            <person name="Riley R."/>
            <person name="LaButti K."/>
            <person name="Andreopoulos B."/>
            <person name="Lipzen A."/>
            <person name="Chen C."/>
            <person name="Yan M."/>
            <person name="Daum C."/>
            <person name="Ng V."/>
            <person name="Clum A."/>
            <person name="Steindorff A."/>
            <person name="Ohm R.A."/>
            <person name="Martin F."/>
            <person name="Silar P."/>
            <person name="Natvig D.O."/>
            <person name="Lalanne C."/>
            <person name="Gautier V."/>
            <person name="Ament-Velasquez S.L."/>
            <person name="Kruys A."/>
            <person name="Hutchinson M.I."/>
            <person name="Powell A.J."/>
            <person name="Barry K."/>
            <person name="Miller A.N."/>
            <person name="Grigoriev I.V."/>
            <person name="Debuchy R."/>
            <person name="Gladieux P."/>
            <person name="Hiltunen Thoren M."/>
            <person name="Johannesson H."/>
        </authorList>
    </citation>
    <scope>NUCLEOTIDE SEQUENCE</scope>
    <source>
        <strain evidence="4">PSN309</strain>
    </source>
</reference>
<keyword evidence="2" id="KW-0812">Transmembrane</keyword>
<keyword evidence="2" id="KW-0472">Membrane</keyword>
<accession>A0AAN6WP41</accession>
<dbReference type="EMBL" id="MU864522">
    <property type="protein sequence ID" value="KAK4183822.1"/>
    <property type="molecule type" value="Genomic_DNA"/>
</dbReference>
<dbReference type="AlphaFoldDB" id="A0AAN6WP41"/>
<evidence type="ECO:0000313" key="5">
    <source>
        <dbReference type="Proteomes" id="UP001302126"/>
    </source>
</evidence>
<evidence type="ECO:0000256" key="2">
    <source>
        <dbReference type="SAM" id="Phobius"/>
    </source>
</evidence>
<evidence type="ECO:0000256" key="3">
    <source>
        <dbReference type="SAM" id="SignalP"/>
    </source>
</evidence>
<evidence type="ECO:0000313" key="4">
    <source>
        <dbReference type="EMBL" id="KAK4183822.1"/>
    </source>
</evidence>
<evidence type="ECO:0000256" key="1">
    <source>
        <dbReference type="SAM" id="MobiDB-lite"/>
    </source>
</evidence>
<dbReference type="Proteomes" id="UP001302126">
    <property type="component" value="Unassembled WGS sequence"/>
</dbReference>
<name>A0AAN6WP41_9PEZI</name>
<proteinExistence type="predicted"/>